<dbReference type="OrthoDB" id="9789030at2"/>
<evidence type="ECO:0000259" key="9">
    <source>
        <dbReference type="PROSITE" id="PS51379"/>
    </source>
</evidence>
<dbReference type="Gene3D" id="3.30.70.20">
    <property type="match status" value="2"/>
</dbReference>
<keyword evidence="3" id="KW-0479">Metal-binding</keyword>
<dbReference type="Proteomes" id="UP000011922">
    <property type="component" value="Unassembled WGS sequence"/>
</dbReference>
<dbReference type="AlphaFoldDB" id="M5Q2C4"/>
<evidence type="ECO:0000256" key="6">
    <source>
        <dbReference type="ARBA" id="ARBA00023014"/>
    </source>
</evidence>
<dbReference type="InterPro" id="IPR054814">
    <property type="entry name" value="HmcB"/>
</dbReference>
<dbReference type="Pfam" id="PF13247">
    <property type="entry name" value="Fer4_11"/>
    <property type="match status" value="1"/>
</dbReference>
<evidence type="ECO:0000256" key="7">
    <source>
        <dbReference type="SAM" id="MobiDB-lite"/>
    </source>
</evidence>
<dbReference type="EMBL" id="AOSV01000019">
    <property type="protein sequence ID" value="EMG37303.1"/>
    <property type="molecule type" value="Genomic_DNA"/>
</dbReference>
<evidence type="ECO:0000256" key="1">
    <source>
        <dbReference type="ARBA" id="ARBA00004196"/>
    </source>
</evidence>
<protein>
    <submittedName>
        <fullName evidence="10">Fe-S-cluster-containing hydrogenase subunit</fullName>
    </submittedName>
</protein>
<dbReference type="PROSITE" id="PS00198">
    <property type="entry name" value="4FE4S_FER_1"/>
    <property type="match status" value="1"/>
</dbReference>
<dbReference type="PANTHER" id="PTHR43545">
    <property type="entry name" value="FORMATE DEHYDROGENASE, NITRATE-INDUCIBLE, IRON-SULFUR SUBUNIT"/>
    <property type="match status" value="1"/>
</dbReference>
<dbReference type="CDD" id="cd10561">
    <property type="entry name" value="HybA_like"/>
    <property type="match status" value="1"/>
</dbReference>
<keyword evidence="6" id="KW-0411">Iron-sulfur</keyword>
<feature type="domain" description="4Fe-4S ferredoxin-type" evidence="9">
    <location>
        <begin position="38"/>
        <end position="68"/>
    </location>
</feature>
<gene>
    <name evidence="10" type="ORF">PCS_01814</name>
</gene>
<reference evidence="10 11" key="1">
    <citation type="journal article" date="2013" name="Genome Announc.">
        <title>Draft Genome Sequence for Desulfovibrio africanus Strain PCS.</title>
        <authorList>
            <person name="Brown S.D."/>
            <person name="Utturkar S.M."/>
            <person name="Arkin A.P."/>
            <person name="Deutschbauer A.M."/>
            <person name="Elias D.A."/>
            <person name="Hazen T.C."/>
            <person name="Chakraborty R."/>
        </authorList>
    </citation>
    <scope>NUCLEOTIDE SEQUENCE [LARGE SCALE GENOMIC DNA]</scope>
    <source>
        <strain evidence="10 11">PCS</strain>
    </source>
</reference>
<evidence type="ECO:0000256" key="8">
    <source>
        <dbReference type="SAM" id="SignalP"/>
    </source>
</evidence>
<keyword evidence="8" id="KW-0732">Signal</keyword>
<dbReference type="SUPFAM" id="SSF54862">
    <property type="entry name" value="4Fe-4S ferredoxins"/>
    <property type="match status" value="1"/>
</dbReference>
<proteinExistence type="predicted"/>
<evidence type="ECO:0000256" key="2">
    <source>
        <dbReference type="ARBA" id="ARBA00022485"/>
    </source>
</evidence>
<comment type="subcellular location">
    <subcellularLocation>
        <location evidence="1">Cell envelope</location>
    </subcellularLocation>
</comment>
<dbReference type="GO" id="GO:0030313">
    <property type="term" value="C:cell envelope"/>
    <property type="evidence" value="ECO:0007669"/>
    <property type="project" value="UniProtKB-SubCell"/>
</dbReference>
<dbReference type="InterPro" id="IPR051555">
    <property type="entry name" value="FDH_Electron_Transfer_Unit"/>
</dbReference>
<dbReference type="PROSITE" id="PS51318">
    <property type="entry name" value="TAT"/>
    <property type="match status" value="1"/>
</dbReference>
<dbReference type="GO" id="GO:0046872">
    <property type="term" value="F:metal ion binding"/>
    <property type="evidence" value="ECO:0007669"/>
    <property type="project" value="UniProtKB-KW"/>
</dbReference>
<dbReference type="InterPro" id="IPR017896">
    <property type="entry name" value="4Fe4S_Fe-S-bd"/>
</dbReference>
<feature type="chain" id="PRO_5004069658" evidence="8">
    <location>
        <begin position="27"/>
        <end position="349"/>
    </location>
</feature>
<feature type="region of interest" description="Disordered" evidence="7">
    <location>
        <begin position="290"/>
        <end position="328"/>
    </location>
</feature>
<dbReference type="PANTHER" id="PTHR43545:SF4">
    <property type="entry name" value="IRON-SULFUR PROTEIN"/>
    <property type="match status" value="1"/>
</dbReference>
<evidence type="ECO:0000313" key="10">
    <source>
        <dbReference type="EMBL" id="EMG37303.1"/>
    </source>
</evidence>
<keyword evidence="4" id="KW-0677">Repeat</keyword>
<dbReference type="NCBIfam" id="NF045715">
    <property type="entry name" value="sulf_resp_HmcB"/>
    <property type="match status" value="1"/>
</dbReference>
<evidence type="ECO:0000256" key="5">
    <source>
        <dbReference type="ARBA" id="ARBA00023004"/>
    </source>
</evidence>
<evidence type="ECO:0000256" key="3">
    <source>
        <dbReference type="ARBA" id="ARBA00022723"/>
    </source>
</evidence>
<dbReference type="InterPro" id="IPR006311">
    <property type="entry name" value="TAT_signal"/>
</dbReference>
<feature type="domain" description="4Fe-4S ferredoxin-type" evidence="9">
    <location>
        <begin position="131"/>
        <end position="160"/>
    </location>
</feature>
<feature type="signal peptide" evidence="8">
    <location>
        <begin position="1"/>
        <end position="26"/>
    </location>
</feature>
<dbReference type="RefSeq" id="WP_005986356.1">
    <property type="nucleotide sequence ID" value="NZ_AOSV01000019.1"/>
</dbReference>
<evidence type="ECO:0000256" key="4">
    <source>
        <dbReference type="ARBA" id="ARBA00022737"/>
    </source>
</evidence>
<accession>M5Q2C4</accession>
<sequence>MNRRRFMGLLSAAGLTAALPAPSALAAGRQFSGHPDGSGVLFDSERCMGCRKCEQACNEVNQLPAPDRPFDDFTVLEHQRRTTAKAITVVNRYDVPGREQPVFRKAQCFHCMEPACASACFVRAFQKTPQGPVTYDPSVCVGCRYCMVACPFNIPAYEYDEAFSPKVMKCTMCAPRLAEGKLPACVEICPKEALVFGKRTDLVRMAWDRVRKAPRRYAQHVYGEHEMGGTSWLLVTGVKPELVGLRTDLGTTPAGEYTAGALGAVPMVVSLWPVLLTGLYAVGKRKDSEERKEREAAVREAARREKNEAERTLSEFKAKADKEKAEAVEREVRKALSEEARKRAQEVGK</sequence>
<evidence type="ECO:0000313" key="11">
    <source>
        <dbReference type="Proteomes" id="UP000011922"/>
    </source>
</evidence>
<comment type="caution">
    <text evidence="10">The sequence shown here is derived from an EMBL/GenBank/DDBJ whole genome shotgun (WGS) entry which is preliminary data.</text>
</comment>
<dbReference type="PROSITE" id="PS51379">
    <property type="entry name" value="4FE4S_FER_2"/>
    <property type="match status" value="2"/>
</dbReference>
<keyword evidence="2" id="KW-0004">4Fe-4S</keyword>
<organism evidence="10 11">
    <name type="scientific">Desulfocurvibacter africanus PCS</name>
    <dbReference type="NCBI Taxonomy" id="1262666"/>
    <lineage>
        <taxon>Bacteria</taxon>
        <taxon>Pseudomonadati</taxon>
        <taxon>Thermodesulfobacteriota</taxon>
        <taxon>Desulfovibrionia</taxon>
        <taxon>Desulfovibrionales</taxon>
        <taxon>Desulfovibrionaceae</taxon>
        <taxon>Desulfocurvibacter</taxon>
    </lineage>
</organism>
<dbReference type="InterPro" id="IPR017900">
    <property type="entry name" value="4Fe4S_Fe_S_CS"/>
</dbReference>
<name>M5Q2C4_DESAF</name>
<dbReference type="PATRIC" id="fig|1262666.3.peg.1837"/>
<dbReference type="GO" id="GO:0051539">
    <property type="term" value="F:4 iron, 4 sulfur cluster binding"/>
    <property type="evidence" value="ECO:0007669"/>
    <property type="project" value="UniProtKB-KW"/>
</dbReference>
<keyword evidence="5" id="KW-0408">Iron</keyword>